<dbReference type="GO" id="GO:0140359">
    <property type="term" value="F:ABC-type transporter activity"/>
    <property type="evidence" value="ECO:0007669"/>
    <property type="project" value="InterPro"/>
</dbReference>
<feature type="domain" description="ABC transmembrane type-1" evidence="9">
    <location>
        <begin position="1"/>
        <end position="257"/>
    </location>
</feature>
<evidence type="ECO:0008006" key="11">
    <source>
        <dbReference type="Google" id="ProtNLM"/>
    </source>
</evidence>
<dbReference type="Pfam" id="PF00005">
    <property type="entry name" value="ABC_tran"/>
    <property type="match status" value="1"/>
</dbReference>
<feature type="domain" description="ABC transporter" evidence="8">
    <location>
        <begin position="290"/>
        <end position="529"/>
    </location>
</feature>
<dbReference type="GO" id="GO:0005524">
    <property type="term" value="F:ATP binding"/>
    <property type="evidence" value="ECO:0007669"/>
    <property type="project" value="UniProtKB-KW"/>
</dbReference>
<evidence type="ECO:0000256" key="3">
    <source>
        <dbReference type="ARBA" id="ARBA00022741"/>
    </source>
</evidence>
<gene>
    <name evidence="10" type="ORF">LCGC14_1110750</name>
</gene>
<sequence>MLQVYDRVIPTGSITTLFGLFTIAVTLYGFFAVFDVLRQRILSRISLRVNLDLGEECFRTWIRSGPRKPPNDAEPLVHLGVITKFLSGPLAISIFDLPFVPLFLMILFIIHPWLGGVVIAAILVSALASLTVTRISRPWYSTARQQQQSLQEFSDRSRNAADALAAMQMQRHLSKRWKAMQDKFLAYSQKTSLPSELLTTANKTLRALLQTVLLTVGAVLVIRDQITPGMIMAVLILSGRVLTPVDHLITRWREVGNAFTSHRKMSSIHNAGNTGFKEGPVPKPKGHITVRSMTVFPAQGVRGLHRPPLQDISFDIPLGTRLGIFGHSAAGKSLLAKILSGATRPDIGEIFIDGIPLHDWPSESLERTIGYLPQNVALLPATVSDNIARFDMSATADDVTAAAQLAGAHKMILSLPHGYSTQVGERTGIPLSCGQIQLIGLARSFLFLPKLVILDEPYTHLDASGIVAFDKAIIDLKKENRTTIIMSHNRETLKLLDKILTLENGCLKGFEPHDQANSRKYPSRINVLPRSIVQNQPVTVVQPNVATFQRSPLKQ</sequence>
<dbReference type="InterPro" id="IPR011527">
    <property type="entry name" value="ABC1_TM_dom"/>
</dbReference>
<dbReference type="SMART" id="SM00382">
    <property type="entry name" value="AAA"/>
    <property type="match status" value="1"/>
</dbReference>
<dbReference type="AlphaFoldDB" id="A0A0F9QCW8"/>
<dbReference type="InterPro" id="IPR003593">
    <property type="entry name" value="AAA+_ATPase"/>
</dbReference>
<dbReference type="PROSITE" id="PS50929">
    <property type="entry name" value="ABC_TM1F"/>
    <property type="match status" value="1"/>
</dbReference>
<keyword evidence="5 7" id="KW-1133">Transmembrane helix</keyword>
<protein>
    <recommendedName>
        <fullName evidence="11">ABC transporter domain-containing protein</fullName>
    </recommendedName>
</protein>
<evidence type="ECO:0000259" key="9">
    <source>
        <dbReference type="PROSITE" id="PS50929"/>
    </source>
</evidence>
<accession>A0A0F9QCW8</accession>
<feature type="transmembrane region" description="Helical" evidence="7">
    <location>
        <begin position="12"/>
        <end position="37"/>
    </location>
</feature>
<evidence type="ECO:0000256" key="4">
    <source>
        <dbReference type="ARBA" id="ARBA00022840"/>
    </source>
</evidence>
<comment type="subcellular location">
    <subcellularLocation>
        <location evidence="1">Membrane</location>
        <topology evidence="1">Multi-pass membrane protein</topology>
    </subcellularLocation>
</comment>
<dbReference type="Gene3D" id="3.40.50.300">
    <property type="entry name" value="P-loop containing nucleotide triphosphate hydrolases"/>
    <property type="match status" value="1"/>
</dbReference>
<dbReference type="InterPro" id="IPR027417">
    <property type="entry name" value="P-loop_NTPase"/>
</dbReference>
<dbReference type="Gene3D" id="1.20.1560.10">
    <property type="entry name" value="ABC transporter type 1, transmembrane domain"/>
    <property type="match status" value="1"/>
</dbReference>
<dbReference type="SUPFAM" id="SSF90123">
    <property type="entry name" value="ABC transporter transmembrane region"/>
    <property type="match status" value="1"/>
</dbReference>
<dbReference type="GO" id="GO:0034040">
    <property type="term" value="F:ATPase-coupled lipid transmembrane transporter activity"/>
    <property type="evidence" value="ECO:0007669"/>
    <property type="project" value="TreeGrafter"/>
</dbReference>
<dbReference type="PROSITE" id="PS50893">
    <property type="entry name" value="ABC_TRANSPORTER_2"/>
    <property type="match status" value="1"/>
</dbReference>
<evidence type="ECO:0000256" key="5">
    <source>
        <dbReference type="ARBA" id="ARBA00022989"/>
    </source>
</evidence>
<dbReference type="GO" id="GO:0016020">
    <property type="term" value="C:membrane"/>
    <property type="evidence" value="ECO:0007669"/>
    <property type="project" value="UniProtKB-SubCell"/>
</dbReference>
<feature type="transmembrane region" description="Helical" evidence="7">
    <location>
        <begin position="116"/>
        <end position="135"/>
    </location>
</feature>
<dbReference type="SUPFAM" id="SSF52540">
    <property type="entry name" value="P-loop containing nucleoside triphosphate hydrolases"/>
    <property type="match status" value="1"/>
</dbReference>
<evidence type="ECO:0000256" key="7">
    <source>
        <dbReference type="SAM" id="Phobius"/>
    </source>
</evidence>
<dbReference type="InterPro" id="IPR003439">
    <property type="entry name" value="ABC_transporter-like_ATP-bd"/>
</dbReference>
<keyword evidence="4" id="KW-0067">ATP-binding</keyword>
<evidence type="ECO:0000256" key="6">
    <source>
        <dbReference type="ARBA" id="ARBA00023136"/>
    </source>
</evidence>
<evidence type="ECO:0000256" key="2">
    <source>
        <dbReference type="ARBA" id="ARBA00022692"/>
    </source>
</evidence>
<keyword evidence="2 7" id="KW-0812">Transmembrane</keyword>
<dbReference type="PANTHER" id="PTHR24221:SF248">
    <property type="entry name" value="ABC TRANSPORTER TRANSMEMBRANE REGION"/>
    <property type="match status" value="1"/>
</dbReference>
<dbReference type="EMBL" id="LAZR01005069">
    <property type="protein sequence ID" value="KKN03128.1"/>
    <property type="molecule type" value="Genomic_DNA"/>
</dbReference>
<evidence type="ECO:0000256" key="1">
    <source>
        <dbReference type="ARBA" id="ARBA00004141"/>
    </source>
</evidence>
<dbReference type="GO" id="GO:0016887">
    <property type="term" value="F:ATP hydrolysis activity"/>
    <property type="evidence" value="ECO:0007669"/>
    <property type="project" value="InterPro"/>
</dbReference>
<dbReference type="InterPro" id="IPR036640">
    <property type="entry name" value="ABC1_TM_sf"/>
</dbReference>
<dbReference type="PANTHER" id="PTHR24221">
    <property type="entry name" value="ATP-BINDING CASSETTE SUB-FAMILY B"/>
    <property type="match status" value="1"/>
</dbReference>
<keyword evidence="3" id="KW-0547">Nucleotide-binding</keyword>
<feature type="transmembrane region" description="Helical" evidence="7">
    <location>
        <begin position="90"/>
        <end position="110"/>
    </location>
</feature>
<evidence type="ECO:0000259" key="8">
    <source>
        <dbReference type="PROSITE" id="PS50893"/>
    </source>
</evidence>
<dbReference type="InterPro" id="IPR039421">
    <property type="entry name" value="Type_1_exporter"/>
</dbReference>
<keyword evidence="6 7" id="KW-0472">Membrane</keyword>
<evidence type="ECO:0000313" key="10">
    <source>
        <dbReference type="EMBL" id="KKN03128.1"/>
    </source>
</evidence>
<organism evidence="10">
    <name type="scientific">marine sediment metagenome</name>
    <dbReference type="NCBI Taxonomy" id="412755"/>
    <lineage>
        <taxon>unclassified sequences</taxon>
        <taxon>metagenomes</taxon>
        <taxon>ecological metagenomes</taxon>
    </lineage>
</organism>
<name>A0A0F9QCW8_9ZZZZ</name>
<reference evidence="10" key="1">
    <citation type="journal article" date="2015" name="Nature">
        <title>Complex archaea that bridge the gap between prokaryotes and eukaryotes.</title>
        <authorList>
            <person name="Spang A."/>
            <person name="Saw J.H."/>
            <person name="Jorgensen S.L."/>
            <person name="Zaremba-Niedzwiedzka K."/>
            <person name="Martijn J."/>
            <person name="Lind A.E."/>
            <person name="van Eijk R."/>
            <person name="Schleper C."/>
            <person name="Guy L."/>
            <person name="Ettema T.J."/>
        </authorList>
    </citation>
    <scope>NUCLEOTIDE SEQUENCE</scope>
</reference>
<comment type="caution">
    <text evidence="10">The sequence shown here is derived from an EMBL/GenBank/DDBJ whole genome shotgun (WGS) entry which is preliminary data.</text>
</comment>
<proteinExistence type="predicted"/>